<dbReference type="PANTHER" id="PTHR40661">
    <property type="match status" value="1"/>
</dbReference>
<dbReference type="GO" id="GO:0003677">
    <property type="term" value="F:DNA binding"/>
    <property type="evidence" value="ECO:0007669"/>
    <property type="project" value="UniProtKB-KW"/>
</dbReference>
<dbReference type="Gene3D" id="1.10.260.40">
    <property type="entry name" value="lambda repressor-like DNA-binding domains"/>
    <property type="match status" value="1"/>
</dbReference>
<gene>
    <name evidence="5" type="ORF">CRX57_00015</name>
</gene>
<feature type="domain" description="HTH cro/C1-type" evidence="4">
    <location>
        <begin position="11"/>
        <end position="66"/>
    </location>
</feature>
<evidence type="ECO:0000256" key="3">
    <source>
        <dbReference type="ARBA" id="ARBA00023163"/>
    </source>
</evidence>
<dbReference type="InterPro" id="IPR036286">
    <property type="entry name" value="LexA/Signal_pep-like_sf"/>
</dbReference>
<dbReference type="Proteomes" id="UP000222460">
    <property type="component" value="Unassembled WGS sequence"/>
</dbReference>
<dbReference type="PROSITE" id="PS50943">
    <property type="entry name" value="HTH_CROC1"/>
    <property type="match status" value="1"/>
</dbReference>
<evidence type="ECO:0000256" key="2">
    <source>
        <dbReference type="ARBA" id="ARBA00023125"/>
    </source>
</evidence>
<dbReference type="EMBL" id="PDKZ01000001">
    <property type="protein sequence ID" value="PHH44284.1"/>
    <property type="molecule type" value="Genomic_DNA"/>
</dbReference>
<dbReference type="Gene3D" id="2.10.109.10">
    <property type="entry name" value="Umud Fragment, subunit A"/>
    <property type="match status" value="1"/>
</dbReference>
<evidence type="ECO:0000256" key="1">
    <source>
        <dbReference type="ARBA" id="ARBA00023015"/>
    </source>
</evidence>
<keyword evidence="2" id="KW-0238">DNA-binding</keyword>
<dbReference type="SUPFAM" id="SSF51306">
    <property type="entry name" value="LexA/Signal peptidase"/>
    <property type="match status" value="1"/>
</dbReference>
<evidence type="ECO:0000313" key="5">
    <source>
        <dbReference type="EMBL" id="PHH44284.1"/>
    </source>
</evidence>
<dbReference type="Pfam" id="PF01381">
    <property type="entry name" value="HTH_3"/>
    <property type="match status" value="1"/>
</dbReference>
<reference evidence="6" key="1">
    <citation type="submission" date="2017-10" db="EMBL/GenBank/DDBJ databases">
        <title>FDA dAtabase for Regulatory Grade micrObial Sequences (FDA-ARGOS): Supporting development and validation of Infectious Disease Dx tests.</title>
        <authorList>
            <person name="Goldberg B."/>
            <person name="Campos J."/>
            <person name="Tallon L."/>
            <person name="Sadzewicz L."/>
            <person name="Ott S."/>
            <person name="Zhao X."/>
            <person name="Nagaraj S."/>
            <person name="Vavikolanu K."/>
            <person name="Aluvathingal J."/>
            <person name="Nadendla S."/>
            <person name="Geyer C."/>
            <person name="Sichtig H."/>
        </authorList>
    </citation>
    <scope>NUCLEOTIDE SEQUENCE [LARGE SCALE GENOMIC DNA]</scope>
    <source>
        <strain evidence="6">FDAARGOS_376</strain>
    </source>
</reference>
<dbReference type="CDD" id="cd00093">
    <property type="entry name" value="HTH_XRE"/>
    <property type="match status" value="1"/>
</dbReference>
<dbReference type="SUPFAM" id="SSF47413">
    <property type="entry name" value="lambda repressor-like DNA-binding domains"/>
    <property type="match status" value="1"/>
</dbReference>
<proteinExistence type="predicted"/>
<dbReference type="CDD" id="cd06529">
    <property type="entry name" value="S24_LexA-like"/>
    <property type="match status" value="1"/>
</dbReference>
<comment type="caution">
    <text evidence="5">The sequence shown here is derived from an EMBL/GenBank/DDBJ whole genome shotgun (WGS) entry which is preliminary data.</text>
</comment>
<name>A0A2C5WJ09_PSEPU</name>
<dbReference type="InterPro" id="IPR001387">
    <property type="entry name" value="Cro/C1-type_HTH"/>
</dbReference>
<keyword evidence="1" id="KW-0805">Transcription regulation</keyword>
<evidence type="ECO:0000313" key="6">
    <source>
        <dbReference type="Proteomes" id="UP000222460"/>
    </source>
</evidence>
<dbReference type="InterPro" id="IPR039418">
    <property type="entry name" value="LexA-like"/>
</dbReference>
<dbReference type="InterPro" id="IPR010982">
    <property type="entry name" value="Lambda_DNA-bd_dom_sf"/>
</dbReference>
<accession>A0A2C5WJ09</accession>
<dbReference type="SMART" id="SM00530">
    <property type="entry name" value="HTH_XRE"/>
    <property type="match status" value="1"/>
</dbReference>
<dbReference type="PANTHER" id="PTHR40661:SF1">
    <property type="entry name" value="HTH CRO_C1-TYPE DOMAIN-CONTAINING PROTEIN"/>
    <property type="match status" value="1"/>
</dbReference>
<sequence>MDFNKQRGSRIESLRANKGISQLELAKMLGYKSDSTISKWESGASIPTGTKIVKLAQVLGTSTDYILYGVEKPAVSDIQSIYDDLNDINKKKVVDLALALRDKQNRKPIQMTTVFITGFVSAGNGVMQDDYVDAEITIPSNEVPDEFDSIAKVIGESMSPKIKDGDLLFIKHTPQVENNDIAIFQVNGENYVKQFKSNGTPYLKSLNPDYDNVYLSENDDIRTIGEVVDIYRV</sequence>
<dbReference type="AlphaFoldDB" id="A0A2C5WJ09"/>
<protein>
    <submittedName>
        <fullName evidence="5">XRE family transcriptional regulator</fullName>
    </submittedName>
</protein>
<keyword evidence="3" id="KW-0804">Transcription</keyword>
<dbReference type="Pfam" id="PF00717">
    <property type="entry name" value="Peptidase_S24"/>
    <property type="match status" value="1"/>
</dbReference>
<dbReference type="InterPro" id="IPR015927">
    <property type="entry name" value="Peptidase_S24_S26A/B/C"/>
</dbReference>
<dbReference type="RefSeq" id="WP_098963744.1">
    <property type="nucleotide sequence ID" value="NZ_PDKZ01000001.1"/>
</dbReference>
<organism evidence="5 6">
    <name type="scientific">Pseudomonas putida</name>
    <name type="common">Arthrobacter siderocapsulatus</name>
    <dbReference type="NCBI Taxonomy" id="303"/>
    <lineage>
        <taxon>Bacteria</taxon>
        <taxon>Pseudomonadati</taxon>
        <taxon>Pseudomonadota</taxon>
        <taxon>Gammaproteobacteria</taxon>
        <taxon>Pseudomonadales</taxon>
        <taxon>Pseudomonadaceae</taxon>
        <taxon>Pseudomonas</taxon>
    </lineage>
</organism>
<evidence type="ECO:0000259" key="4">
    <source>
        <dbReference type="PROSITE" id="PS50943"/>
    </source>
</evidence>